<dbReference type="Gene3D" id="3.40.50.1820">
    <property type="entry name" value="alpha/beta hydrolase"/>
    <property type="match status" value="1"/>
</dbReference>
<dbReference type="AlphaFoldDB" id="A0A3S0L1F2"/>
<protein>
    <recommendedName>
        <fullName evidence="3">Alpha/beta hydrolase</fullName>
    </recommendedName>
</protein>
<evidence type="ECO:0000313" key="2">
    <source>
        <dbReference type="Proteomes" id="UP000279908"/>
    </source>
</evidence>
<name>A0A3S0L1F2_CHLPH</name>
<proteinExistence type="predicted"/>
<accession>A0A3S0L1F2</accession>
<comment type="caution">
    <text evidence="1">The sequence shown here is derived from an EMBL/GenBank/DDBJ whole genome shotgun (WGS) entry which is preliminary data.</text>
</comment>
<sequence length="426" mass="46838">MKPICINGYCFDRIHLWVQYHKSIPLFIEVVVEVFYPKHRQAEGLVMFNHGFLIGNDLLYYPKKILGAFLNDNPLFGINPSYYYNYSSAAADNNWAIAFISASHSQGTGLPAIDIGGNPRVGQEAYAAASYLIKYGATDLFYREDECGRNQLFFDCSLPGKSRFMTSNKVIFAGHSVGGAHAQAAACGFDELKKIGGKTGKPFNPIIYDREFLPVSSEPLSEWEPAHRASPVGLLQLSPVDQYFPLVAPGMQPYREALSVKPMPIVMAVGECDCPSLLSSTPPAWQENTDKPTQFKQLAPAGGNSWAVAARIAKGSHCGYLTEPDTLCQVSDSEKECNLCPGIAPYPPDGDESAFTTELFRRFIALNSKRNEGKGSRNEWLTSPFISWLNKQSPDGTVKLLPFRSGQYIDYAGAETMQKAQGAGIP</sequence>
<dbReference type="InterPro" id="IPR029058">
    <property type="entry name" value="AB_hydrolase_fold"/>
</dbReference>
<dbReference type="EMBL" id="RXYK01000004">
    <property type="protein sequence ID" value="RTY38927.1"/>
    <property type="molecule type" value="Genomic_DNA"/>
</dbReference>
<dbReference type="Proteomes" id="UP000279908">
    <property type="component" value="Unassembled WGS sequence"/>
</dbReference>
<evidence type="ECO:0008006" key="3">
    <source>
        <dbReference type="Google" id="ProtNLM"/>
    </source>
</evidence>
<gene>
    <name evidence="1" type="ORF">EKD02_04435</name>
</gene>
<dbReference type="SUPFAM" id="SSF53474">
    <property type="entry name" value="alpha/beta-Hydrolases"/>
    <property type="match status" value="1"/>
</dbReference>
<dbReference type="OMA" id="FDRIHLW"/>
<dbReference type="RefSeq" id="WP_011890453.1">
    <property type="nucleotide sequence ID" value="NZ_RXYJ01000005.1"/>
</dbReference>
<reference evidence="1 2" key="1">
    <citation type="submission" date="2018-12" db="EMBL/GenBank/DDBJ databases">
        <authorList>
            <person name="Lunina O.N."/>
            <person name="Grouzdev D.S."/>
            <person name="Gorlenko V.M."/>
            <person name="Savvichev A.S."/>
        </authorList>
    </citation>
    <scope>NUCLEOTIDE SEQUENCE [LARGE SCALE GENOMIC DNA]</scope>
    <source>
        <strain evidence="1 2">BrKhr-17</strain>
    </source>
</reference>
<evidence type="ECO:0000313" key="1">
    <source>
        <dbReference type="EMBL" id="RTY38927.1"/>
    </source>
</evidence>
<organism evidence="1 2">
    <name type="scientific">Chlorobium phaeovibrioides</name>
    <dbReference type="NCBI Taxonomy" id="1094"/>
    <lineage>
        <taxon>Bacteria</taxon>
        <taxon>Pseudomonadati</taxon>
        <taxon>Chlorobiota</taxon>
        <taxon>Chlorobiia</taxon>
        <taxon>Chlorobiales</taxon>
        <taxon>Chlorobiaceae</taxon>
        <taxon>Chlorobium/Pelodictyon group</taxon>
        <taxon>Chlorobium</taxon>
    </lineage>
</organism>